<dbReference type="Proteomes" id="UP000580250">
    <property type="component" value="Unassembled WGS sequence"/>
</dbReference>
<dbReference type="AlphaFoldDB" id="A0A6V7UZ86"/>
<proteinExistence type="predicted"/>
<feature type="coiled-coil region" evidence="1">
    <location>
        <begin position="59"/>
        <end position="93"/>
    </location>
</feature>
<feature type="domain" description="Mos1 transposase HTH" evidence="4">
    <location>
        <begin position="270"/>
        <end position="316"/>
    </location>
</feature>
<evidence type="ECO:0000256" key="2">
    <source>
        <dbReference type="SAM" id="MobiDB-lite"/>
    </source>
</evidence>
<feature type="compositionally biased region" description="Basic and acidic residues" evidence="2">
    <location>
        <begin position="132"/>
        <end position="144"/>
    </location>
</feature>
<evidence type="ECO:0000256" key="1">
    <source>
        <dbReference type="SAM" id="Coils"/>
    </source>
</evidence>
<feature type="compositionally biased region" description="Polar residues" evidence="2">
    <location>
        <begin position="145"/>
        <end position="167"/>
    </location>
</feature>
<protein>
    <recommendedName>
        <fullName evidence="4">Mos1 transposase HTH domain-containing protein</fullName>
    </recommendedName>
</protein>
<dbReference type="InterPro" id="IPR041426">
    <property type="entry name" value="Mos1_HTH"/>
</dbReference>
<reference evidence="5 6" key="1">
    <citation type="submission" date="2020-08" db="EMBL/GenBank/DDBJ databases">
        <authorList>
            <person name="Koutsovoulos G."/>
            <person name="Danchin GJ E."/>
        </authorList>
    </citation>
    <scope>NUCLEOTIDE SEQUENCE [LARGE SCALE GENOMIC DNA]</scope>
</reference>
<feature type="region of interest" description="Disordered" evidence="2">
    <location>
        <begin position="115"/>
        <end position="178"/>
    </location>
</feature>
<evidence type="ECO:0000259" key="4">
    <source>
        <dbReference type="Pfam" id="PF17906"/>
    </source>
</evidence>
<gene>
    <name evidence="5" type="ORF">MENT_LOCUS19304</name>
</gene>
<name>A0A6V7UZ86_MELEN</name>
<keyword evidence="1" id="KW-0175">Coiled coil</keyword>
<sequence length="370" mass="42021">MKLEKFAINLFFICILFDLSECMNVNYQDNHHSQGEPSERKMNRLKRINETIANFKIDEEFYKEKVRKTKEEYEDACQNLNEIRCHIEDLEKIAIQITEHDGKDHDLQQHDNQIVEYTNSQVETNKKGKRKMNSEVGKEHDKYNKGQSSSNTPLNSKEGASSASQVVPPTATHPRIIGQHPQPAFQHQTLGPPPSFEVPRLALLPEINVQTHPQTPRTEIKAAILQCFERGLTANQAKKEIDQVKGPKWTSLSTIKRFYKKLNSGPRSEIKDAILQCFERGLTANQAKKEIDQVKGPKWTSLSTIKRFYKQFRSGDTDLSKNISPETLLNSKEEGTLSSGQGLILADKATNVLEGDNEAQVVEATVSDYN</sequence>
<feature type="signal peptide" evidence="3">
    <location>
        <begin position="1"/>
        <end position="22"/>
    </location>
</feature>
<dbReference type="EMBL" id="CAJEWN010000134">
    <property type="protein sequence ID" value="CAD2167980.1"/>
    <property type="molecule type" value="Genomic_DNA"/>
</dbReference>
<keyword evidence="3" id="KW-0732">Signal</keyword>
<organism evidence="5 6">
    <name type="scientific">Meloidogyne enterolobii</name>
    <name type="common">Root-knot nematode worm</name>
    <name type="synonym">Meloidogyne mayaguensis</name>
    <dbReference type="NCBI Taxonomy" id="390850"/>
    <lineage>
        <taxon>Eukaryota</taxon>
        <taxon>Metazoa</taxon>
        <taxon>Ecdysozoa</taxon>
        <taxon>Nematoda</taxon>
        <taxon>Chromadorea</taxon>
        <taxon>Rhabditida</taxon>
        <taxon>Tylenchina</taxon>
        <taxon>Tylenchomorpha</taxon>
        <taxon>Tylenchoidea</taxon>
        <taxon>Meloidogynidae</taxon>
        <taxon>Meloidogyninae</taxon>
        <taxon>Meloidogyne</taxon>
    </lineage>
</organism>
<evidence type="ECO:0000256" key="3">
    <source>
        <dbReference type="SAM" id="SignalP"/>
    </source>
</evidence>
<evidence type="ECO:0000313" key="6">
    <source>
        <dbReference type="Proteomes" id="UP000580250"/>
    </source>
</evidence>
<accession>A0A6V7UZ86</accession>
<comment type="caution">
    <text evidence="5">The sequence shown here is derived from an EMBL/GenBank/DDBJ whole genome shotgun (WGS) entry which is preliminary data.</text>
</comment>
<dbReference type="Pfam" id="PF17906">
    <property type="entry name" value="HTH_48"/>
    <property type="match status" value="1"/>
</dbReference>
<evidence type="ECO:0000313" key="5">
    <source>
        <dbReference type="EMBL" id="CAD2167980.1"/>
    </source>
</evidence>
<feature type="chain" id="PRO_5028414325" description="Mos1 transposase HTH domain-containing protein" evidence="3">
    <location>
        <begin position="23"/>
        <end position="370"/>
    </location>
</feature>